<feature type="transmembrane region" description="Helical" evidence="1">
    <location>
        <begin position="64"/>
        <end position="85"/>
    </location>
</feature>
<dbReference type="EMBL" id="CP062796">
    <property type="protein sequence ID" value="QUL98272.1"/>
    <property type="molecule type" value="Genomic_DNA"/>
</dbReference>
<keyword evidence="1" id="KW-0812">Transmembrane</keyword>
<dbReference type="AlphaFoldDB" id="A0AAT9LD79"/>
<feature type="transmembrane region" description="Helical" evidence="1">
    <location>
        <begin position="91"/>
        <end position="108"/>
    </location>
</feature>
<gene>
    <name evidence="2" type="ORF">IMF26_09610</name>
</gene>
<feature type="transmembrane region" description="Helical" evidence="1">
    <location>
        <begin position="9"/>
        <end position="27"/>
    </location>
</feature>
<dbReference type="KEGG" id="fcz:IMF26_09610"/>
<accession>A0AAT9LD79</accession>
<name>A0AAT9LD79_9FIRM</name>
<organism evidence="2">
    <name type="scientific">Candidatus Fermentithermobacillus carboniphilus</name>
    <dbReference type="NCBI Taxonomy" id="3085328"/>
    <lineage>
        <taxon>Bacteria</taxon>
        <taxon>Bacillati</taxon>
        <taxon>Bacillota</taxon>
        <taxon>Candidatus Fermentithermobacillia</taxon>
        <taxon>Candidatus Fermentithermobacillales</taxon>
        <taxon>Candidatus Fermentithermobacillaceae</taxon>
        <taxon>Candidatus Fermentithermobacillus</taxon>
    </lineage>
</organism>
<reference evidence="2" key="2">
    <citation type="journal article" date="2023" name="Biology">
        <title>Prokaryotic Life Associated with Coal-Fire Gas Vents Revealed by Metagenomics.</title>
        <authorList>
            <person name="Kadnikov V.V."/>
            <person name="Mardanov A.V."/>
            <person name="Beletsky A.V."/>
            <person name="Karnachuk O.V."/>
            <person name="Ravin N.V."/>
        </authorList>
    </citation>
    <scope>NUCLEOTIDE SEQUENCE</scope>
    <source>
        <strain evidence="2">Bu02</strain>
    </source>
</reference>
<proteinExistence type="predicted"/>
<feature type="transmembrane region" description="Helical" evidence="1">
    <location>
        <begin position="120"/>
        <end position="145"/>
    </location>
</feature>
<keyword evidence="1" id="KW-1133">Transmembrane helix</keyword>
<feature type="transmembrane region" description="Helical" evidence="1">
    <location>
        <begin position="33"/>
        <end position="52"/>
    </location>
</feature>
<sequence length="151" mass="16250">MNLIRARDILFILAVVCGITLFGNWIAVKIDPIKALPGMLILGIISFVGWGLSKIIPANLPPIVYISLVAIILTTPWTPGSAWVLSQVNNVNFLALCTPILAYAGISIGKELDEFAKMSWRIAIVAMFVLAGSFLGSAIIAQIMLKITGKI</sequence>
<evidence type="ECO:0000313" key="2">
    <source>
        <dbReference type="EMBL" id="QUL98272.1"/>
    </source>
</evidence>
<protein>
    <submittedName>
        <fullName evidence="2">DUF340 domain-containing protein</fullName>
    </submittedName>
</protein>
<keyword evidence="1" id="KW-0472">Membrane</keyword>
<reference evidence="2" key="1">
    <citation type="submission" date="2020-10" db="EMBL/GenBank/DDBJ databases">
        <authorList>
            <person name="Kadnikov V."/>
            <person name="Beletsky A.V."/>
            <person name="Mardanov A.V."/>
            <person name="Karnachuk O.V."/>
            <person name="Ravin N.V."/>
        </authorList>
    </citation>
    <scope>NUCLEOTIDE SEQUENCE</scope>
    <source>
        <strain evidence="2">Bu02</strain>
    </source>
</reference>
<evidence type="ECO:0000256" key="1">
    <source>
        <dbReference type="SAM" id="Phobius"/>
    </source>
</evidence>